<feature type="signal peptide" evidence="1">
    <location>
        <begin position="1"/>
        <end position="30"/>
    </location>
</feature>
<evidence type="ECO:0000313" key="2">
    <source>
        <dbReference type="EMBL" id="RZC68159.1"/>
    </source>
</evidence>
<dbReference type="EMBL" id="CM010721">
    <property type="protein sequence ID" value="RZC68159.1"/>
    <property type="molecule type" value="Genomic_DNA"/>
</dbReference>
<dbReference type="OrthoDB" id="1849653at2759"/>
<reference evidence="2 3" key="1">
    <citation type="journal article" date="2018" name="Science">
        <title>The opium poppy genome and morphinan production.</title>
        <authorList>
            <person name="Guo L."/>
            <person name="Winzer T."/>
            <person name="Yang X."/>
            <person name="Li Y."/>
            <person name="Ning Z."/>
            <person name="He Z."/>
            <person name="Teodor R."/>
            <person name="Lu Y."/>
            <person name="Bowser T.A."/>
            <person name="Graham I.A."/>
            <person name="Ye K."/>
        </authorList>
    </citation>
    <scope>NUCLEOTIDE SEQUENCE [LARGE SCALE GENOMIC DNA]</scope>
    <source>
        <strain evidence="3">cv. HN1</strain>
        <tissue evidence="2">Leaves</tissue>
    </source>
</reference>
<evidence type="ECO:0000256" key="1">
    <source>
        <dbReference type="SAM" id="SignalP"/>
    </source>
</evidence>
<dbReference type="Gramene" id="RZC68159">
    <property type="protein sequence ID" value="RZC68159"/>
    <property type="gene ID" value="C5167_031415"/>
</dbReference>
<proteinExistence type="predicted"/>
<dbReference type="AlphaFoldDB" id="A0A4Y7K8A3"/>
<organism evidence="2 3">
    <name type="scientific">Papaver somniferum</name>
    <name type="common">Opium poppy</name>
    <dbReference type="NCBI Taxonomy" id="3469"/>
    <lineage>
        <taxon>Eukaryota</taxon>
        <taxon>Viridiplantae</taxon>
        <taxon>Streptophyta</taxon>
        <taxon>Embryophyta</taxon>
        <taxon>Tracheophyta</taxon>
        <taxon>Spermatophyta</taxon>
        <taxon>Magnoliopsida</taxon>
        <taxon>Ranunculales</taxon>
        <taxon>Papaveraceae</taxon>
        <taxon>Papaveroideae</taxon>
        <taxon>Papaver</taxon>
    </lineage>
</organism>
<protein>
    <submittedName>
        <fullName evidence="2">Uncharacterized protein</fullName>
    </submittedName>
</protein>
<dbReference type="Proteomes" id="UP000316621">
    <property type="component" value="Chromosome 7"/>
</dbReference>
<gene>
    <name evidence="2" type="ORF">C5167_031415</name>
</gene>
<keyword evidence="1" id="KW-0732">Signal</keyword>
<accession>A0A4Y7K8A3</accession>
<keyword evidence="3" id="KW-1185">Reference proteome</keyword>
<evidence type="ECO:0000313" key="3">
    <source>
        <dbReference type="Proteomes" id="UP000316621"/>
    </source>
</evidence>
<feature type="chain" id="PRO_5021496797" evidence="1">
    <location>
        <begin position="31"/>
        <end position="126"/>
    </location>
</feature>
<sequence length="126" mass="13749">MASKTGSCFVVGSLFLMLIVLSTFSDTASAQKFGKTCRENGGIVERASKLVKGASATKAEACDECRTLCREKCTEGRFLLEQMFCIRAPCPQPNPLLKNGVCKVISFGIRRIVSCRCCCVDHFIPN</sequence>
<name>A0A4Y7K8A3_PAPSO</name>